<dbReference type="Gene3D" id="1.10.8.80">
    <property type="entry name" value="Magnesium chelatase subunit I, C-Terminal domain"/>
    <property type="match status" value="1"/>
</dbReference>
<organism evidence="3 4">
    <name type="scientific">Methylobacterium cerastii</name>
    <dbReference type="NCBI Taxonomy" id="932741"/>
    <lineage>
        <taxon>Bacteria</taxon>
        <taxon>Pseudomonadati</taxon>
        <taxon>Pseudomonadota</taxon>
        <taxon>Alphaproteobacteria</taxon>
        <taxon>Hyphomicrobiales</taxon>
        <taxon>Methylobacteriaceae</taxon>
        <taxon>Methylobacterium</taxon>
    </lineage>
</organism>
<evidence type="ECO:0000313" key="4">
    <source>
        <dbReference type="Proteomes" id="UP001055117"/>
    </source>
</evidence>
<proteinExistence type="predicted"/>
<feature type="region of interest" description="Disordered" evidence="1">
    <location>
        <begin position="256"/>
        <end position="301"/>
    </location>
</feature>
<dbReference type="PANTHER" id="PTHR43473:SF2">
    <property type="entry name" value="MAGNESIUM-CHELATASE SUBUNIT CHLD, CHLOROPLASTIC"/>
    <property type="match status" value="1"/>
</dbReference>
<dbReference type="SUPFAM" id="SSF53300">
    <property type="entry name" value="vWA-like"/>
    <property type="match status" value="1"/>
</dbReference>
<accession>A0ABQ4QGH6</accession>
<sequence>MTPEPGAGRWADAIRVAALLAADPQACVGIRLRAGAGPVRDAWLRHLTDRLATGTPVRRCPPGIGDDRLLGGLDLAATLSAGRPVAQAGLLAEADGGLVVVPMAERLSPGTAARLAAALDTGTVAVARDGFFETRAARFGLVLLDEGLDDEAPPVALTERLAFDVDLRDLALRDIDGATASDPARRTPDRAMEPDDASEAVATLCAAAEALGVASLRGPLLAVRIARLIAACDGRSMLAEPDLAEAARFVLGPRATRMPAPEQPGDDAEPPPPQASPEDERPPDASADEAASERQQAEPPSLDDVVLAAALAAIPPGLLAALAAGQAPARGGKVGKAGAAAAAARQGRPIGARAGDPRRGRLSLLATLRAAAPWQALRRSETGAGEARAIIVRPEDIRITRYRQRTESTTIFAVDASGSAALERLAEAKGAVELLLAEAYVRRDRVALVAFRGRAAELVLPPTRSLVRAKRGLAGLPGGGGTPLAAGLDAAADVALAVRRGGGTPVVVLLTDGRANVDRTGTPGRPRASEDARAAALRFRAAGYAAILIDTAPRPQDSARALAEAMGARYLPLPQADARKLSAAVRAAGEAA</sequence>
<protein>
    <submittedName>
        <fullName evidence="3">Magnesium-chelatase 60 kDa subunit</fullName>
    </submittedName>
</protein>
<comment type="caution">
    <text evidence="3">The sequence shown here is derived from an EMBL/GenBank/DDBJ whole genome shotgun (WGS) entry which is preliminary data.</text>
</comment>
<dbReference type="Proteomes" id="UP001055117">
    <property type="component" value="Unassembled WGS sequence"/>
</dbReference>
<dbReference type="InterPro" id="IPR041628">
    <property type="entry name" value="ChlI/MoxR_AAA_lid"/>
</dbReference>
<reference evidence="3 4" key="1">
    <citation type="journal article" date="2021" name="Front. Microbiol.">
        <title>Comprehensive Comparative Genomics and Phenotyping of Methylobacterium Species.</title>
        <authorList>
            <person name="Alessa O."/>
            <person name="Ogura Y."/>
            <person name="Fujitani Y."/>
            <person name="Takami H."/>
            <person name="Hayashi T."/>
            <person name="Sahin N."/>
            <person name="Tani A."/>
        </authorList>
    </citation>
    <scope>NUCLEOTIDE SEQUENCE [LARGE SCALE GENOMIC DNA]</scope>
    <source>
        <strain evidence="3 4">DSM 23679</strain>
    </source>
</reference>
<dbReference type="EMBL" id="BPQG01000032">
    <property type="protein sequence ID" value="GJD44325.1"/>
    <property type="molecule type" value="Genomic_DNA"/>
</dbReference>
<name>A0ABQ4QGH6_9HYPH</name>
<dbReference type="InterPro" id="IPR002035">
    <property type="entry name" value="VWF_A"/>
</dbReference>
<evidence type="ECO:0000313" key="3">
    <source>
        <dbReference type="EMBL" id="GJD44325.1"/>
    </source>
</evidence>
<dbReference type="RefSeq" id="WP_147828048.1">
    <property type="nucleotide sequence ID" value="NZ_BPQG01000032.1"/>
</dbReference>
<dbReference type="SUPFAM" id="SSF52540">
    <property type="entry name" value="P-loop containing nucleoside triphosphate hydrolases"/>
    <property type="match status" value="1"/>
</dbReference>
<dbReference type="Gene3D" id="3.40.50.410">
    <property type="entry name" value="von Willebrand factor, type A domain"/>
    <property type="match status" value="1"/>
</dbReference>
<gene>
    <name evidence="3" type="primary">bchD</name>
    <name evidence="3" type="ORF">AFCDBAGC_2192</name>
</gene>
<dbReference type="InterPro" id="IPR036465">
    <property type="entry name" value="vWFA_dom_sf"/>
</dbReference>
<evidence type="ECO:0000259" key="2">
    <source>
        <dbReference type="PROSITE" id="PS50234"/>
    </source>
</evidence>
<dbReference type="InterPro" id="IPR027417">
    <property type="entry name" value="P-loop_NTPase"/>
</dbReference>
<dbReference type="Gene3D" id="3.40.50.300">
    <property type="entry name" value="P-loop containing nucleotide triphosphate hydrolases"/>
    <property type="match status" value="1"/>
</dbReference>
<dbReference type="SMART" id="SM00327">
    <property type="entry name" value="VWA"/>
    <property type="match status" value="1"/>
</dbReference>
<dbReference type="NCBIfam" id="NF009943">
    <property type="entry name" value="PRK13406.1"/>
    <property type="match status" value="1"/>
</dbReference>
<feature type="domain" description="VWFA" evidence="2">
    <location>
        <begin position="409"/>
        <end position="549"/>
    </location>
</feature>
<dbReference type="PANTHER" id="PTHR43473">
    <property type="entry name" value="MAGNESIUM-CHELATASE SUBUNIT CHLD, CHLOROPLASTIC"/>
    <property type="match status" value="1"/>
</dbReference>
<keyword evidence="4" id="KW-1185">Reference proteome</keyword>
<dbReference type="PROSITE" id="PS50234">
    <property type="entry name" value="VWFA"/>
    <property type="match status" value="1"/>
</dbReference>
<dbReference type="Pfam" id="PF13519">
    <property type="entry name" value="VWA_2"/>
    <property type="match status" value="1"/>
</dbReference>
<dbReference type="Pfam" id="PF17863">
    <property type="entry name" value="AAA_lid_2"/>
    <property type="match status" value="1"/>
</dbReference>
<evidence type="ECO:0000256" key="1">
    <source>
        <dbReference type="SAM" id="MobiDB-lite"/>
    </source>
</evidence>